<feature type="region of interest" description="Disordered" evidence="1">
    <location>
        <begin position="104"/>
        <end position="128"/>
    </location>
</feature>
<protein>
    <submittedName>
        <fullName evidence="2">Uncharacterized protein</fullName>
    </submittedName>
</protein>
<evidence type="ECO:0000256" key="1">
    <source>
        <dbReference type="SAM" id="MobiDB-lite"/>
    </source>
</evidence>
<dbReference type="AlphaFoldDB" id="A0A7S1JPB4"/>
<reference evidence="2" key="1">
    <citation type="submission" date="2021-01" db="EMBL/GenBank/DDBJ databases">
        <authorList>
            <person name="Corre E."/>
            <person name="Pelletier E."/>
            <person name="Niang G."/>
            <person name="Scheremetjew M."/>
            <person name="Finn R."/>
            <person name="Kale V."/>
            <person name="Holt S."/>
            <person name="Cochrane G."/>
            <person name="Meng A."/>
            <person name="Brown T."/>
            <person name="Cohen L."/>
        </authorList>
    </citation>
    <scope>NUCLEOTIDE SEQUENCE</scope>
    <source>
        <strain evidence="2">CCMP3346</strain>
    </source>
</reference>
<name>A0A7S1JPB4_9ALVE</name>
<gene>
    <name evidence="2" type="ORF">VBRA1451_LOCUS3755</name>
</gene>
<feature type="compositionally biased region" description="Basic and acidic residues" evidence="1">
    <location>
        <begin position="104"/>
        <end position="114"/>
    </location>
</feature>
<feature type="compositionally biased region" description="Low complexity" evidence="1">
    <location>
        <begin position="52"/>
        <end position="77"/>
    </location>
</feature>
<feature type="region of interest" description="Disordered" evidence="1">
    <location>
        <begin position="52"/>
        <end position="86"/>
    </location>
</feature>
<feature type="compositionally biased region" description="Gly residues" evidence="1">
    <location>
        <begin position="115"/>
        <end position="128"/>
    </location>
</feature>
<proteinExistence type="predicted"/>
<dbReference type="EMBL" id="HBGB01006619">
    <property type="protein sequence ID" value="CAD9048697.1"/>
    <property type="molecule type" value="Transcribed_RNA"/>
</dbReference>
<accession>A0A7S1JPB4</accession>
<sequence length="128" mass="14138">MLWTGHPIARRPGKDREPGWRQLWVERRPRTHKGDDHLHALASLWMEIDGDGASSAVDSSTPFLPSSSSSTSSSLASWDARESCRTDDRRRAFMASLVEALKTKEEKLRGRGHPDGGLGGHWGGALVH</sequence>
<organism evidence="2">
    <name type="scientific">Vitrella brassicaformis</name>
    <dbReference type="NCBI Taxonomy" id="1169539"/>
    <lineage>
        <taxon>Eukaryota</taxon>
        <taxon>Sar</taxon>
        <taxon>Alveolata</taxon>
        <taxon>Colpodellida</taxon>
        <taxon>Vitrellaceae</taxon>
        <taxon>Vitrella</taxon>
    </lineage>
</organism>
<evidence type="ECO:0000313" key="2">
    <source>
        <dbReference type="EMBL" id="CAD9048697.1"/>
    </source>
</evidence>